<accession>A0ABW2D6E9</accession>
<sequence length="149" mass="16795">MNFDPEQRLPKAAIIGSFRKHYKEVVDAALKFESSSISVLSPPVSRIVDPKANFVRFETDALDSTDHQIQTETFARIFKSDFVYVVTPGGYIGRTTCFELGRILERGIPVFYSEEPDDLPISIASESVCSVDELVIRMRTVEVRSSLCR</sequence>
<name>A0ABW2D6E9_9ACTN</name>
<gene>
    <name evidence="1" type="ORF">ACFQS3_05700</name>
</gene>
<dbReference type="RefSeq" id="WP_382355040.1">
    <property type="nucleotide sequence ID" value="NZ_JBHMBP010000004.1"/>
</dbReference>
<comment type="caution">
    <text evidence="1">The sequence shown here is derived from an EMBL/GenBank/DDBJ whole genome shotgun (WGS) entry which is preliminary data.</text>
</comment>
<dbReference type="EMBL" id="JBHSYS010000001">
    <property type="protein sequence ID" value="MFC6956687.1"/>
    <property type="molecule type" value="Genomic_DNA"/>
</dbReference>
<protein>
    <submittedName>
        <fullName evidence="1">Uncharacterized protein</fullName>
    </submittedName>
</protein>
<organism evidence="1 2">
    <name type="scientific">Glycomyces mayteni</name>
    <dbReference type="NCBI Taxonomy" id="543887"/>
    <lineage>
        <taxon>Bacteria</taxon>
        <taxon>Bacillati</taxon>
        <taxon>Actinomycetota</taxon>
        <taxon>Actinomycetes</taxon>
        <taxon>Glycomycetales</taxon>
        <taxon>Glycomycetaceae</taxon>
        <taxon>Glycomyces</taxon>
    </lineage>
</organism>
<keyword evidence="2" id="KW-1185">Reference proteome</keyword>
<reference evidence="2" key="1">
    <citation type="journal article" date="2019" name="Int. J. Syst. Evol. Microbiol.">
        <title>The Global Catalogue of Microorganisms (GCM) 10K type strain sequencing project: providing services to taxonomists for standard genome sequencing and annotation.</title>
        <authorList>
            <consortium name="The Broad Institute Genomics Platform"/>
            <consortium name="The Broad Institute Genome Sequencing Center for Infectious Disease"/>
            <person name="Wu L."/>
            <person name="Ma J."/>
        </authorList>
    </citation>
    <scope>NUCLEOTIDE SEQUENCE [LARGE SCALE GENOMIC DNA]</scope>
    <source>
        <strain evidence="2">KACC 12634</strain>
    </source>
</reference>
<evidence type="ECO:0000313" key="1">
    <source>
        <dbReference type="EMBL" id="MFC6956687.1"/>
    </source>
</evidence>
<proteinExistence type="predicted"/>
<evidence type="ECO:0000313" key="2">
    <source>
        <dbReference type="Proteomes" id="UP001596470"/>
    </source>
</evidence>
<dbReference type="Proteomes" id="UP001596470">
    <property type="component" value="Unassembled WGS sequence"/>
</dbReference>